<comment type="similarity">
    <text evidence="2">Belongs to the complex I subunit 2 family.</text>
</comment>
<feature type="transmembrane region" description="Helical" evidence="9">
    <location>
        <begin position="171"/>
        <end position="195"/>
    </location>
</feature>
<feature type="transmembrane region" description="Helical" evidence="9">
    <location>
        <begin position="420"/>
        <end position="442"/>
    </location>
</feature>
<proteinExistence type="inferred from homology"/>
<evidence type="ECO:0000256" key="4">
    <source>
        <dbReference type="ARBA" id="ARBA00022692"/>
    </source>
</evidence>
<dbReference type="InterPro" id="IPR001750">
    <property type="entry name" value="ND/Mrp_TM"/>
</dbReference>
<dbReference type="PANTHER" id="PTHR22773">
    <property type="entry name" value="NADH DEHYDROGENASE"/>
    <property type="match status" value="1"/>
</dbReference>
<sequence length="543" mass="60391">MIFISLLILIVAIATPSIRINLSPNLFIRLSAIVFIYAGGISFNTFYIHSIESGVGIYSGLYQVTAISQLIDMLIYLTGSLILTAWPILNKNSTMENNYETDYKTNDIRIMNPCTEYSLIVMFSTLGASLLISSADFISLYLSIELQSFGVYILSTLYRDSESATSAGLKYFLLGGLSSCLILLGIALIYSYSALTNFESLYTLISVLYSDMNNLSDISTGIVYGLLLILIGLLFKIAAAPLHNWAPDVYDNSPTIVTIWLTIMPKISILFLILEIMNGINLNSTLLILNSTENVVNMLTYFEDKIIEIKYLILISALLSIILGTIVGLSQIKIKRLLAYSTISHIGFMLLALAINTIQSTEAFIFYIIQYTLTNLNTFLILLALGYTINKKLLLKNNNLINSDITLISQLKGQFFSNPLLSFSLSICLFSMAGVPPLLGFFSKYFVLYSAIYSGYYLLSIIAILGSVISASYYLKIIKILYTEDTKNSNIDTVDNVNEESVISNLHSFLIASLTLFILLFLFKPTLILNSVQLLSFTIFNDC</sequence>
<feature type="transmembrane region" description="Helical" evidence="9">
    <location>
        <begin position="509"/>
        <end position="528"/>
    </location>
</feature>
<keyword evidence="4 9" id="KW-0812">Transmembrane</keyword>
<evidence type="ECO:0000256" key="7">
    <source>
        <dbReference type="ARBA" id="ARBA00031028"/>
    </source>
</evidence>
<evidence type="ECO:0000256" key="8">
    <source>
        <dbReference type="ARBA" id="ARBA00049551"/>
    </source>
</evidence>
<keyword evidence="5 9" id="KW-1133">Transmembrane helix</keyword>
<dbReference type="GO" id="GO:0008137">
    <property type="term" value="F:NADH dehydrogenase (ubiquinone) activity"/>
    <property type="evidence" value="ECO:0007669"/>
    <property type="project" value="UniProtKB-EC"/>
</dbReference>
<protein>
    <recommendedName>
        <fullName evidence="3">NADH-ubiquinone oxidoreductase chain 2</fullName>
    </recommendedName>
    <alternativeName>
        <fullName evidence="7">NADH dehydrogenase subunit 2</fullName>
    </alternativeName>
</protein>
<feature type="transmembrane region" description="Helical" evidence="9">
    <location>
        <begin position="309"/>
        <end position="330"/>
    </location>
</feature>
<feature type="transmembrane region" description="Helical" evidence="9">
    <location>
        <begin position="70"/>
        <end position="89"/>
    </location>
</feature>
<name>A0A873QIF1_9AGAM</name>
<feature type="transmembrane region" description="Helical" evidence="9">
    <location>
        <begin position="119"/>
        <end position="142"/>
    </location>
</feature>
<evidence type="ECO:0000259" key="10">
    <source>
        <dbReference type="Pfam" id="PF00361"/>
    </source>
</evidence>
<feature type="transmembrane region" description="Helical" evidence="9">
    <location>
        <begin position="337"/>
        <end position="358"/>
    </location>
</feature>
<keyword evidence="11" id="KW-0496">Mitochondrion</keyword>
<feature type="transmembrane region" description="Helical" evidence="9">
    <location>
        <begin position="454"/>
        <end position="475"/>
    </location>
</feature>
<dbReference type="AlphaFoldDB" id="A0A873QIF1"/>
<dbReference type="EMBL" id="MT577034">
    <property type="protein sequence ID" value="QPA36145.1"/>
    <property type="molecule type" value="Genomic_DNA"/>
</dbReference>
<dbReference type="GO" id="GO:0016020">
    <property type="term" value="C:membrane"/>
    <property type="evidence" value="ECO:0007669"/>
    <property type="project" value="UniProtKB-SubCell"/>
</dbReference>
<evidence type="ECO:0000256" key="2">
    <source>
        <dbReference type="ARBA" id="ARBA00007012"/>
    </source>
</evidence>
<gene>
    <name evidence="11" type="primary">nad2</name>
</gene>
<dbReference type="HAMAP" id="MF_00445">
    <property type="entry name" value="NDH1_NuoN_1"/>
    <property type="match status" value="1"/>
</dbReference>
<organism evidence="11">
    <name type="scientific">Pisolithus microcarpus</name>
    <dbReference type="NCBI Taxonomy" id="178872"/>
    <lineage>
        <taxon>Eukaryota</taxon>
        <taxon>Fungi</taxon>
        <taxon>Dikarya</taxon>
        <taxon>Basidiomycota</taxon>
        <taxon>Agaricomycotina</taxon>
        <taxon>Agaricomycetes</taxon>
        <taxon>Agaricomycetidae</taxon>
        <taxon>Boletales</taxon>
        <taxon>Sclerodermatineae</taxon>
        <taxon>Pisolithaceae</taxon>
        <taxon>Pisolithus</taxon>
    </lineage>
</organism>
<feature type="transmembrane region" description="Helical" evidence="9">
    <location>
        <begin position="26"/>
        <end position="49"/>
    </location>
</feature>
<evidence type="ECO:0000256" key="9">
    <source>
        <dbReference type="SAM" id="Phobius"/>
    </source>
</evidence>
<evidence type="ECO:0000256" key="5">
    <source>
        <dbReference type="ARBA" id="ARBA00022989"/>
    </source>
</evidence>
<feature type="transmembrane region" description="Helical" evidence="9">
    <location>
        <begin position="364"/>
        <end position="387"/>
    </location>
</feature>
<comment type="catalytic activity">
    <reaction evidence="8">
        <text>a ubiquinone + NADH + 5 H(+)(in) = a ubiquinol + NAD(+) + 4 H(+)(out)</text>
        <dbReference type="Rhea" id="RHEA:29091"/>
        <dbReference type="Rhea" id="RHEA-COMP:9565"/>
        <dbReference type="Rhea" id="RHEA-COMP:9566"/>
        <dbReference type="ChEBI" id="CHEBI:15378"/>
        <dbReference type="ChEBI" id="CHEBI:16389"/>
        <dbReference type="ChEBI" id="CHEBI:17976"/>
        <dbReference type="ChEBI" id="CHEBI:57540"/>
        <dbReference type="ChEBI" id="CHEBI:57945"/>
        <dbReference type="EC" id="7.1.1.2"/>
    </reaction>
</comment>
<geneLocation type="mitochondrion" evidence="11"/>
<evidence type="ECO:0000256" key="3">
    <source>
        <dbReference type="ARBA" id="ARBA00021008"/>
    </source>
</evidence>
<feature type="domain" description="NADH:quinone oxidoreductase/Mrp antiporter transmembrane" evidence="10">
    <location>
        <begin position="134"/>
        <end position="281"/>
    </location>
</feature>
<comment type="subcellular location">
    <subcellularLocation>
        <location evidence="1">Membrane</location>
        <topology evidence="1">Multi-pass membrane protein</topology>
    </subcellularLocation>
</comment>
<keyword evidence="6 9" id="KW-0472">Membrane</keyword>
<dbReference type="GeneID" id="63647855"/>
<accession>A0A873QIF1</accession>
<dbReference type="Pfam" id="PF00361">
    <property type="entry name" value="Proton_antipo_M"/>
    <property type="match status" value="2"/>
</dbReference>
<dbReference type="RefSeq" id="YP_010041367.1">
    <property type="nucleotide sequence ID" value="NC_054201.1"/>
</dbReference>
<evidence type="ECO:0000256" key="6">
    <source>
        <dbReference type="ARBA" id="ARBA00023136"/>
    </source>
</evidence>
<feature type="domain" description="NADH:quinone oxidoreductase/Mrp antiporter transmembrane" evidence="10">
    <location>
        <begin position="296"/>
        <end position="470"/>
    </location>
</feature>
<reference evidence="11" key="1">
    <citation type="submission" date="2020-06" db="EMBL/GenBank/DDBJ databases">
        <title>The complete mitochondrial genome of two Pisolithus species.</title>
        <authorList>
            <person name="Li Q."/>
        </authorList>
    </citation>
    <scope>NUCLEOTIDE SEQUENCE</scope>
</reference>
<evidence type="ECO:0000256" key="1">
    <source>
        <dbReference type="ARBA" id="ARBA00004141"/>
    </source>
</evidence>
<evidence type="ECO:0000313" key="11">
    <source>
        <dbReference type="EMBL" id="QPA36145.1"/>
    </source>
</evidence>
<dbReference type="InterPro" id="IPR010096">
    <property type="entry name" value="NADH-Q_OxRdtase_suN/2"/>
</dbReference>
<dbReference type="GO" id="GO:0042773">
    <property type="term" value="P:ATP synthesis coupled electron transport"/>
    <property type="evidence" value="ECO:0007669"/>
    <property type="project" value="InterPro"/>
</dbReference>
<feature type="transmembrane region" description="Helical" evidence="9">
    <location>
        <begin position="215"/>
        <end position="235"/>
    </location>
</feature>